<proteinExistence type="predicted"/>
<evidence type="ECO:0000256" key="1">
    <source>
        <dbReference type="SAM" id="MobiDB-lite"/>
    </source>
</evidence>
<accession>A0AAE7XK42</accession>
<evidence type="ECO:0000313" key="3">
    <source>
        <dbReference type="Proteomes" id="UP000827787"/>
    </source>
</evidence>
<sequence length="548" mass="63157">MSFDMRKNVLMVRSMSHGQPFYNFYNAVGIEFTLAGYQLKEIYDCHYQGKLSGIRTYWGFSNKATSETFEFSSRGDLMWNVSLNNTCHTLLPFEMIIGHEGFNVVNGFMIEDHVRKLIRIHQRAVGRTLESYVWFEKMTEPQMREMLAALGLGPLRIERADRAELIKIHTEWLRKHDDEFKYTHDAIGLDHDQKIPADFYDDHGRRISRRMLAAHKTVEMMATELSNLIRIFDLNPNFNHKDPMWEFGLATIAERFIYAEDAKEALAAILENSQFVVNGVYALARDYDWRQVNEETEEYRQSLIRRLLQELRNEIEAEDSMFVVEDGIVMIKAVAVTAHNEQLLAEPDLEEDEEEDEEEVDEVEDTSEEQRAVLKALTALPDDSLRKLCTNHKLAPKHRIRKLTRTEMIELCCDSFGTELPDDMDDVDPEAEAEVEAKAESGKRPRKYPALVDDVNISYDTIRSILIRAKIPGTDHKGELHRGTKEARAIARKKILNSLKTAVDTGLLETLAAFTLEALACALTKMKDGDRYPRDSAYLKELIKHATR</sequence>
<name>A0AAE7XK42_9CAUD</name>
<protein>
    <submittedName>
        <fullName evidence="2">Uncharacterized protein</fullName>
    </submittedName>
</protein>
<reference evidence="2 3" key="1">
    <citation type="submission" date="2021-06" db="EMBL/GenBank/DDBJ databases">
        <title>Complete genome sequence of Erwinia phage pEa_SNUABM_03.</title>
        <authorList>
            <person name="Kim S.G."/>
            <person name="Park S.C."/>
        </authorList>
    </citation>
    <scope>NUCLEOTIDE SEQUENCE [LARGE SCALE GENOMIC DNA]</scope>
</reference>
<gene>
    <name evidence="2" type="ORF">pEaSNUABM3_00312</name>
</gene>
<evidence type="ECO:0000313" key="2">
    <source>
        <dbReference type="EMBL" id="QZE56509.1"/>
    </source>
</evidence>
<dbReference type="EMBL" id="MZ443770">
    <property type="protein sequence ID" value="QZE56509.1"/>
    <property type="molecule type" value="Genomic_DNA"/>
</dbReference>
<organism evidence="2 3">
    <name type="scientific">Erwinia phage pEa_SNUABM_3</name>
    <dbReference type="NCBI Taxonomy" id="2869552"/>
    <lineage>
        <taxon>Viruses</taxon>
        <taxon>Duplodnaviria</taxon>
        <taxon>Heunggongvirae</taxon>
        <taxon>Uroviricota</taxon>
        <taxon>Caudoviricetes</taxon>
        <taxon>Alexandravirus</taxon>
        <taxon>Alexandravirus SNUABM3</taxon>
    </lineage>
</organism>
<keyword evidence="3" id="KW-1185">Reference proteome</keyword>
<feature type="compositionally biased region" description="Acidic residues" evidence="1">
    <location>
        <begin position="347"/>
        <end position="367"/>
    </location>
</feature>
<feature type="region of interest" description="Disordered" evidence="1">
    <location>
        <begin position="342"/>
        <end position="368"/>
    </location>
</feature>
<dbReference type="Proteomes" id="UP000827787">
    <property type="component" value="Segment"/>
</dbReference>